<name>A0A839S4T3_9PSEU</name>
<evidence type="ECO:0000313" key="3">
    <source>
        <dbReference type="Proteomes" id="UP000550714"/>
    </source>
</evidence>
<feature type="compositionally biased region" description="Gly residues" evidence="1">
    <location>
        <begin position="12"/>
        <end position="26"/>
    </location>
</feature>
<evidence type="ECO:0000256" key="1">
    <source>
        <dbReference type="SAM" id="MobiDB-lite"/>
    </source>
</evidence>
<accession>A0A839S4T3</accession>
<dbReference type="SUPFAM" id="SSF54909">
    <property type="entry name" value="Dimeric alpha+beta barrel"/>
    <property type="match status" value="1"/>
</dbReference>
<sequence>MAREGSSSAGFGSTGSGGTGSGGTGPRGTADLENAAELALTSFCWWRADLPREVCETYWRDVHGTMFARAPGLWQYRQLRLGPPRQGLWPEVPGIAFDAPDAPRPQGIPHGLFLSEADLRAFGEHPLPSRVIPEDARNFIGRIGALLAPTGSGGTLVDRLGEPTPQGAPPVPTFAVCLAAHEEAPVNEVHRALVDVAREWSRHPAVLRLRVEPLPPYERSAMSSPGVPWQWPTDTAYLGWIELAVRTETVPTDLATGGSLADAARVIREVHTYPIREVYTLISAGRPTDVGLRGYPAARTISDVGAANQSDDDVLTLLYGDAVRGIDQLRS</sequence>
<dbReference type="AlphaFoldDB" id="A0A839S4T3"/>
<feature type="region of interest" description="Disordered" evidence="1">
    <location>
        <begin position="1"/>
        <end position="30"/>
    </location>
</feature>
<organism evidence="2 3">
    <name type="scientific">Prauserella isguenensis</name>
    <dbReference type="NCBI Taxonomy" id="1470180"/>
    <lineage>
        <taxon>Bacteria</taxon>
        <taxon>Bacillati</taxon>
        <taxon>Actinomycetota</taxon>
        <taxon>Actinomycetes</taxon>
        <taxon>Pseudonocardiales</taxon>
        <taxon>Pseudonocardiaceae</taxon>
        <taxon>Prauserella</taxon>
    </lineage>
</organism>
<comment type="caution">
    <text evidence="2">The sequence shown here is derived from an EMBL/GenBank/DDBJ whole genome shotgun (WGS) entry which is preliminary data.</text>
</comment>
<feature type="compositionally biased region" description="Low complexity" evidence="1">
    <location>
        <begin position="1"/>
        <end position="11"/>
    </location>
</feature>
<protein>
    <recommendedName>
        <fullName evidence="4">Ethyl tert-butyl ether degradation protein EthD</fullName>
    </recommendedName>
</protein>
<dbReference type="Gene3D" id="3.30.70.100">
    <property type="match status" value="1"/>
</dbReference>
<dbReference type="EMBL" id="JACHWU010000005">
    <property type="protein sequence ID" value="MBB3052738.1"/>
    <property type="molecule type" value="Genomic_DNA"/>
</dbReference>
<reference evidence="2 3" key="1">
    <citation type="submission" date="2020-08" db="EMBL/GenBank/DDBJ databases">
        <title>Genomic Encyclopedia of Type Strains, Phase III (KMG-III): the genomes of soil and plant-associated and newly described type strains.</title>
        <authorList>
            <person name="Whitman W."/>
        </authorList>
    </citation>
    <scope>NUCLEOTIDE SEQUENCE [LARGE SCALE GENOMIC DNA]</scope>
    <source>
        <strain evidence="2 3">CECT 8577</strain>
    </source>
</reference>
<evidence type="ECO:0000313" key="2">
    <source>
        <dbReference type="EMBL" id="MBB3052738.1"/>
    </source>
</evidence>
<dbReference type="InterPro" id="IPR011008">
    <property type="entry name" value="Dimeric_a/b-barrel"/>
</dbReference>
<keyword evidence="3" id="KW-1185">Reference proteome</keyword>
<proteinExistence type="predicted"/>
<gene>
    <name evidence="2" type="ORF">FHS23_003779</name>
</gene>
<dbReference type="RefSeq" id="WP_183657551.1">
    <property type="nucleotide sequence ID" value="NZ_JACHWU010000005.1"/>
</dbReference>
<evidence type="ECO:0008006" key="4">
    <source>
        <dbReference type="Google" id="ProtNLM"/>
    </source>
</evidence>
<dbReference type="Proteomes" id="UP000550714">
    <property type="component" value="Unassembled WGS sequence"/>
</dbReference>